<dbReference type="Gene3D" id="3.30.450.20">
    <property type="entry name" value="PAS domain"/>
    <property type="match status" value="1"/>
</dbReference>
<dbReference type="OrthoDB" id="2489132at2"/>
<dbReference type="InterPro" id="IPR004089">
    <property type="entry name" value="MCPsignal_dom"/>
</dbReference>
<dbReference type="AlphaFoldDB" id="A0A562QNM4"/>
<evidence type="ECO:0000256" key="6">
    <source>
        <dbReference type="ARBA" id="ARBA00022989"/>
    </source>
</evidence>
<dbReference type="InterPro" id="IPR004090">
    <property type="entry name" value="Chemotax_Me-accpt_rcpt"/>
</dbReference>
<dbReference type="PANTHER" id="PTHR32089">
    <property type="entry name" value="METHYL-ACCEPTING CHEMOTAXIS PROTEIN MCPB"/>
    <property type="match status" value="1"/>
</dbReference>
<evidence type="ECO:0000259" key="11">
    <source>
        <dbReference type="PROSITE" id="PS50111"/>
    </source>
</evidence>
<feature type="domain" description="Methyl-accepting transducer" evidence="11">
    <location>
        <begin position="395"/>
        <end position="631"/>
    </location>
</feature>
<sequence length="665" mass="70793">MNVLPTRIAQRMTLGILMLLMLTALSIYGVMALRGKPQLVEAGTVAAEQSATAIARQLELQLIRIEGTAAAMAHLAETLPRDEALIKSNLPNVINSQGDNAIAGGGIWPEPGAFTAGVERRSFFWARNERGGLDYSDDYNAADATPYQSESWYTGAKTAPAGQCVWSDAYQDSVTGVAMTTCSVPYKENGRFAGVSTIDLKLDGLAAFLKAEGGVTEGYAFALDRSGNLLYFPDISTQQGLPTLSSLGEKHAWLKPVIEAVAASGQEQRTVFLPEDGRLGAPAYVSLKPMGSTGWYVALVTPETHVTGLANRLTAEILMFLLPLLGILLALAWFACKRLLAQLEETTAQIDALGESGQGNTELEIYRADEIGALRGAVNRYAGSLRQMLNSIAEESTLLERQASELASLSSGLAVRAEAQREDNTLLATAITEMSASAQEVALNTTDCSDTARHSQLAAREGQAHVQSNNQSVEALAGEITSAASAITRLGEDIERVGSVLDVIKSISEQTNLLALNAAIEAARAGEQGRGFAVVADEVRTLAGRTQTSANEIQEMIGQLRQASNQAVTTMQTSADRTRQVVTQASKVSGTLVNTVSSFDDIVQRAQQIAVAAQEQSQVTQEINELAVRIHASSEKGAQDAHVLRELGQGMHALSGRLGQMSRSS</sequence>
<dbReference type="Gene3D" id="1.10.287.950">
    <property type="entry name" value="Methyl-accepting chemotaxis protein"/>
    <property type="match status" value="1"/>
</dbReference>
<dbReference type="SUPFAM" id="SSF58104">
    <property type="entry name" value="Methyl-accepting chemotaxis protein (MCP) signaling domain"/>
    <property type="match status" value="1"/>
</dbReference>
<evidence type="ECO:0000256" key="5">
    <source>
        <dbReference type="ARBA" id="ARBA00022692"/>
    </source>
</evidence>
<keyword evidence="14" id="KW-1185">Reference proteome</keyword>
<comment type="similarity">
    <text evidence="9">Belongs to the methyl-accepting chemotaxis (MCP) protein family.</text>
</comment>
<dbReference type="GO" id="GO:0006935">
    <property type="term" value="P:chemotaxis"/>
    <property type="evidence" value="ECO:0007669"/>
    <property type="project" value="UniProtKB-KW"/>
</dbReference>
<evidence type="ECO:0000313" key="13">
    <source>
        <dbReference type="EMBL" id="TWI58358.1"/>
    </source>
</evidence>
<feature type="domain" description="HAMP" evidence="12">
    <location>
        <begin position="337"/>
        <end position="390"/>
    </location>
</feature>
<dbReference type="Proteomes" id="UP000316905">
    <property type="component" value="Unassembled WGS sequence"/>
</dbReference>
<evidence type="ECO:0000256" key="2">
    <source>
        <dbReference type="ARBA" id="ARBA00022475"/>
    </source>
</evidence>
<dbReference type="CDD" id="cd11386">
    <property type="entry name" value="MCP_signal"/>
    <property type="match status" value="1"/>
</dbReference>
<evidence type="ECO:0000256" key="1">
    <source>
        <dbReference type="ARBA" id="ARBA00004651"/>
    </source>
</evidence>
<evidence type="ECO:0000256" key="8">
    <source>
        <dbReference type="ARBA" id="ARBA00023224"/>
    </source>
</evidence>
<keyword evidence="8 10" id="KW-0807">Transducer</keyword>
<dbReference type="PRINTS" id="PR00260">
    <property type="entry name" value="CHEMTRNSDUCR"/>
</dbReference>
<keyword evidence="6" id="KW-1133">Transmembrane helix</keyword>
<dbReference type="CDD" id="cd12913">
    <property type="entry name" value="PDC1_MCP_like"/>
    <property type="match status" value="1"/>
</dbReference>
<dbReference type="PANTHER" id="PTHR32089:SF119">
    <property type="entry name" value="METHYL-ACCEPTING CHEMOTAXIS PROTEIN CTPL"/>
    <property type="match status" value="1"/>
</dbReference>
<name>A0A562QNM4_9PSED</name>
<dbReference type="GO" id="GO:0004888">
    <property type="term" value="F:transmembrane signaling receptor activity"/>
    <property type="evidence" value="ECO:0007669"/>
    <property type="project" value="InterPro"/>
</dbReference>
<gene>
    <name evidence="13" type="ORF">IQ22_00062</name>
</gene>
<proteinExistence type="inferred from homology"/>
<dbReference type="SMART" id="SM00283">
    <property type="entry name" value="MA"/>
    <property type="match status" value="1"/>
</dbReference>
<keyword evidence="2" id="KW-1003">Cell membrane</keyword>
<comment type="subcellular location">
    <subcellularLocation>
        <location evidence="1">Cell membrane</location>
        <topology evidence="1">Multi-pass membrane protein</topology>
    </subcellularLocation>
</comment>
<dbReference type="Pfam" id="PF00015">
    <property type="entry name" value="MCPsignal"/>
    <property type="match status" value="1"/>
</dbReference>
<dbReference type="SMART" id="SM00304">
    <property type="entry name" value="HAMP"/>
    <property type="match status" value="1"/>
</dbReference>
<keyword evidence="3" id="KW-0488">Methylation</keyword>
<dbReference type="Pfam" id="PF02743">
    <property type="entry name" value="dCache_1"/>
    <property type="match status" value="1"/>
</dbReference>
<dbReference type="InterPro" id="IPR033479">
    <property type="entry name" value="dCache_1"/>
</dbReference>
<dbReference type="InterPro" id="IPR003660">
    <property type="entry name" value="HAMP_dom"/>
</dbReference>
<dbReference type="GO" id="GO:0007165">
    <property type="term" value="P:signal transduction"/>
    <property type="evidence" value="ECO:0007669"/>
    <property type="project" value="UniProtKB-KW"/>
</dbReference>
<evidence type="ECO:0000256" key="10">
    <source>
        <dbReference type="PROSITE-ProRule" id="PRU00284"/>
    </source>
</evidence>
<keyword evidence="5" id="KW-0812">Transmembrane</keyword>
<reference evidence="13 14" key="1">
    <citation type="journal article" date="2015" name="Stand. Genomic Sci.">
        <title>Genomic Encyclopedia of Bacterial and Archaeal Type Strains, Phase III: the genomes of soil and plant-associated and newly described type strains.</title>
        <authorList>
            <person name="Whitman W.B."/>
            <person name="Woyke T."/>
            <person name="Klenk H.P."/>
            <person name="Zhou Y."/>
            <person name="Lilburn T.G."/>
            <person name="Beck B.J."/>
            <person name="De Vos P."/>
            <person name="Vandamme P."/>
            <person name="Eisen J.A."/>
            <person name="Garrity G."/>
            <person name="Hugenholtz P."/>
            <person name="Kyrpides N.C."/>
        </authorList>
    </citation>
    <scope>NUCLEOTIDE SEQUENCE [LARGE SCALE GENOMIC DNA]</scope>
    <source>
        <strain evidence="13 14">CGMCC 1.6858</strain>
    </source>
</reference>
<protein>
    <submittedName>
        <fullName evidence="13">Methyl-accepting chemotaxis protein</fullName>
    </submittedName>
</protein>
<dbReference type="PROSITE" id="PS50885">
    <property type="entry name" value="HAMP"/>
    <property type="match status" value="1"/>
</dbReference>
<evidence type="ECO:0000313" key="14">
    <source>
        <dbReference type="Proteomes" id="UP000316905"/>
    </source>
</evidence>
<accession>A0A562QNM4</accession>
<keyword evidence="4" id="KW-0145">Chemotaxis</keyword>
<dbReference type="EMBL" id="VLKY01000001">
    <property type="protein sequence ID" value="TWI58358.1"/>
    <property type="molecule type" value="Genomic_DNA"/>
</dbReference>
<evidence type="ECO:0000256" key="9">
    <source>
        <dbReference type="ARBA" id="ARBA00029447"/>
    </source>
</evidence>
<dbReference type="FunFam" id="1.10.287.950:FF:000001">
    <property type="entry name" value="Methyl-accepting chemotaxis sensory transducer"/>
    <property type="match status" value="1"/>
</dbReference>
<comment type="caution">
    <text evidence="13">The sequence shown here is derived from an EMBL/GenBank/DDBJ whole genome shotgun (WGS) entry which is preliminary data.</text>
</comment>
<evidence type="ECO:0000256" key="3">
    <source>
        <dbReference type="ARBA" id="ARBA00022481"/>
    </source>
</evidence>
<evidence type="ECO:0000256" key="7">
    <source>
        <dbReference type="ARBA" id="ARBA00023136"/>
    </source>
</evidence>
<keyword evidence="7" id="KW-0472">Membrane</keyword>
<evidence type="ECO:0000256" key="4">
    <source>
        <dbReference type="ARBA" id="ARBA00022500"/>
    </source>
</evidence>
<evidence type="ECO:0000259" key="12">
    <source>
        <dbReference type="PROSITE" id="PS50885"/>
    </source>
</evidence>
<organism evidence="13 14">
    <name type="scientific">Pseudomonas duriflava</name>
    <dbReference type="NCBI Taxonomy" id="459528"/>
    <lineage>
        <taxon>Bacteria</taxon>
        <taxon>Pseudomonadati</taxon>
        <taxon>Pseudomonadota</taxon>
        <taxon>Gammaproteobacteria</taxon>
        <taxon>Pseudomonadales</taxon>
        <taxon>Pseudomonadaceae</taxon>
        <taxon>Pseudomonas</taxon>
    </lineage>
</organism>
<dbReference type="GO" id="GO:0005886">
    <property type="term" value="C:plasma membrane"/>
    <property type="evidence" value="ECO:0007669"/>
    <property type="project" value="UniProtKB-SubCell"/>
</dbReference>
<dbReference type="PROSITE" id="PS50111">
    <property type="entry name" value="CHEMOTAXIS_TRANSDUC_2"/>
    <property type="match status" value="1"/>
</dbReference>